<gene>
    <name evidence="8" type="ORF">M9458_034084</name>
</gene>
<keyword evidence="7" id="KW-1133">Transmembrane helix</keyword>
<sequence>AVQTNIVPPKKVHLVQASVAAMQNPMGCEVRVNGHCGLPRLSISSRSASMVTGMDASADGSALHSVMKCKTVVAVFVVVVMYLVCGGLAFRALEQPFESNQKDSITQEKALFLQRNPCVSPAELEALIK</sequence>
<organism evidence="8 9">
    <name type="scientific">Cirrhinus mrigala</name>
    <name type="common">Mrigala</name>
    <dbReference type="NCBI Taxonomy" id="683832"/>
    <lineage>
        <taxon>Eukaryota</taxon>
        <taxon>Metazoa</taxon>
        <taxon>Chordata</taxon>
        <taxon>Craniata</taxon>
        <taxon>Vertebrata</taxon>
        <taxon>Euteleostomi</taxon>
        <taxon>Actinopterygii</taxon>
        <taxon>Neopterygii</taxon>
        <taxon>Teleostei</taxon>
        <taxon>Ostariophysi</taxon>
        <taxon>Cypriniformes</taxon>
        <taxon>Cyprinidae</taxon>
        <taxon>Labeoninae</taxon>
        <taxon>Labeonini</taxon>
        <taxon>Cirrhinus</taxon>
    </lineage>
</organism>
<feature type="transmembrane region" description="Helical" evidence="7">
    <location>
        <begin position="72"/>
        <end position="93"/>
    </location>
</feature>
<name>A0ABD0P8X3_CIRMR</name>
<dbReference type="GO" id="GO:0005886">
    <property type="term" value="C:plasma membrane"/>
    <property type="evidence" value="ECO:0007669"/>
    <property type="project" value="UniProtKB-SubCell"/>
</dbReference>
<evidence type="ECO:0000256" key="1">
    <source>
        <dbReference type="ARBA" id="ARBA00004651"/>
    </source>
</evidence>
<evidence type="ECO:0000256" key="5">
    <source>
        <dbReference type="ARBA" id="ARBA00044657"/>
    </source>
</evidence>
<evidence type="ECO:0000256" key="7">
    <source>
        <dbReference type="SAM" id="Phobius"/>
    </source>
</evidence>
<reference evidence="8 9" key="1">
    <citation type="submission" date="2024-05" db="EMBL/GenBank/DDBJ databases">
        <title>Genome sequencing and assembly of Indian major carp, Cirrhinus mrigala (Hamilton, 1822).</title>
        <authorList>
            <person name="Mohindra V."/>
            <person name="Chowdhury L.M."/>
            <person name="Lal K."/>
            <person name="Jena J.K."/>
        </authorList>
    </citation>
    <scope>NUCLEOTIDE SEQUENCE [LARGE SCALE GENOMIC DNA]</scope>
    <source>
        <strain evidence="8">CM1030</strain>
        <tissue evidence="8">Blood</tissue>
    </source>
</reference>
<keyword evidence="2" id="KW-1003">Cell membrane</keyword>
<dbReference type="Gene3D" id="1.10.287.70">
    <property type="match status" value="1"/>
</dbReference>
<dbReference type="EMBL" id="JAMKFB020000017">
    <property type="protein sequence ID" value="KAL0169488.1"/>
    <property type="molecule type" value="Genomic_DNA"/>
</dbReference>
<comment type="catalytic activity">
    <reaction evidence="4">
        <text>K(+)(in) = K(+)(out)</text>
        <dbReference type="Rhea" id="RHEA:29463"/>
        <dbReference type="ChEBI" id="CHEBI:29103"/>
    </reaction>
</comment>
<keyword evidence="9" id="KW-1185">Reference proteome</keyword>
<comment type="subcellular location">
    <subcellularLocation>
        <location evidence="1">Cell membrane</location>
        <topology evidence="1">Multi-pass membrane protein</topology>
    </subcellularLocation>
</comment>
<protein>
    <submittedName>
        <fullName evidence="8">Uncharacterized protein</fullName>
    </submittedName>
</protein>
<dbReference type="Proteomes" id="UP001529510">
    <property type="component" value="Unassembled WGS sequence"/>
</dbReference>
<keyword evidence="3" id="KW-1015">Disulfide bond</keyword>
<dbReference type="PRINTS" id="PR01499">
    <property type="entry name" value="TREKCHANNEL"/>
</dbReference>
<keyword evidence="7" id="KW-0812">Transmembrane</keyword>
<evidence type="ECO:0000256" key="4">
    <source>
        <dbReference type="ARBA" id="ARBA00034430"/>
    </source>
</evidence>
<feature type="non-terminal residue" evidence="8">
    <location>
        <position position="1"/>
    </location>
</feature>
<comment type="caution">
    <text evidence="8">The sequence shown here is derived from an EMBL/GenBank/DDBJ whole genome shotgun (WGS) entry which is preliminary data.</text>
</comment>
<evidence type="ECO:0000313" key="9">
    <source>
        <dbReference type="Proteomes" id="UP001529510"/>
    </source>
</evidence>
<comment type="catalytic activity">
    <reaction evidence="5">
        <text>Rb(+)(in) = Rb(+)(out)</text>
        <dbReference type="Rhea" id="RHEA:78547"/>
        <dbReference type="ChEBI" id="CHEBI:49847"/>
    </reaction>
</comment>
<dbReference type="InterPro" id="IPR003976">
    <property type="entry name" value="2pore_dom_K_chnl_TREK"/>
</dbReference>
<feature type="non-terminal residue" evidence="8">
    <location>
        <position position="129"/>
    </location>
</feature>
<comment type="catalytic activity">
    <reaction evidence="6">
        <text>Cs(+)(in) = Cs(+)(out)</text>
        <dbReference type="Rhea" id="RHEA:78555"/>
        <dbReference type="ChEBI" id="CHEBI:49547"/>
    </reaction>
</comment>
<dbReference type="AlphaFoldDB" id="A0ABD0P8X3"/>
<evidence type="ECO:0000256" key="6">
    <source>
        <dbReference type="ARBA" id="ARBA00044691"/>
    </source>
</evidence>
<keyword evidence="7" id="KW-0472">Membrane</keyword>
<evidence type="ECO:0000313" key="8">
    <source>
        <dbReference type="EMBL" id="KAL0169488.1"/>
    </source>
</evidence>
<dbReference type="GO" id="GO:0005267">
    <property type="term" value="F:potassium channel activity"/>
    <property type="evidence" value="ECO:0007669"/>
    <property type="project" value="UniProtKB-ARBA"/>
</dbReference>
<accession>A0ABD0P8X3</accession>
<evidence type="ECO:0000256" key="3">
    <source>
        <dbReference type="ARBA" id="ARBA00023157"/>
    </source>
</evidence>
<proteinExistence type="predicted"/>
<evidence type="ECO:0000256" key="2">
    <source>
        <dbReference type="ARBA" id="ARBA00022475"/>
    </source>
</evidence>